<keyword evidence="3 5" id="KW-0560">Oxidoreductase</keyword>
<dbReference type="SUPFAM" id="SSF48179">
    <property type="entry name" value="6-phosphogluconate dehydrogenase C-terminal domain-like"/>
    <property type="match status" value="1"/>
</dbReference>
<dbReference type="EMBL" id="BMHI01000006">
    <property type="protein sequence ID" value="GGB42547.1"/>
    <property type="molecule type" value="Genomic_DNA"/>
</dbReference>
<comment type="pathway">
    <text evidence="5 8">Amino-acid biosynthesis; L-proline biosynthesis; L-proline from L-glutamate 5-semialdehyde: step 1/1.</text>
</comment>
<keyword evidence="5 8" id="KW-0028">Amino-acid biosynthesis</keyword>
<accession>A0A916WZX0</accession>
<evidence type="ECO:0000256" key="2">
    <source>
        <dbReference type="ARBA" id="ARBA00022857"/>
    </source>
</evidence>
<evidence type="ECO:0000313" key="11">
    <source>
        <dbReference type="EMBL" id="GGB42547.1"/>
    </source>
</evidence>
<reference evidence="11" key="1">
    <citation type="journal article" date="2014" name="Int. J. Syst. Evol. Microbiol.">
        <title>Complete genome sequence of Corynebacterium casei LMG S-19264T (=DSM 44701T), isolated from a smear-ripened cheese.</title>
        <authorList>
            <consortium name="US DOE Joint Genome Institute (JGI-PGF)"/>
            <person name="Walter F."/>
            <person name="Albersmeier A."/>
            <person name="Kalinowski J."/>
            <person name="Ruckert C."/>
        </authorList>
    </citation>
    <scope>NUCLEOTIDE SEQUENCE</scope>
    <source>
        <strain evidence="11">CGMCC 1.15085</strain>
    </source>
</reference>
<feature type="binding site" evidence="7">
    <location>
        <begin position="81"/>
        <end position="84"/>
    </location>
    <ligand>
        <name>NADP(+)</name>
        <dbReference type="ChEBI" id="CHEBI:58349"/>
    </ligand>
</feature>
<dbReference type="PANTHER" id="PTHR11645">
    <property type="entry name" value="PYRROLINE-5-CARBOXYLATE REDUCTASE"/>
    <property type="match status" value="1"/>
</dbReference>
<comment type="subcellular location">
    <subcellularLocation>
        <location evidence="5">Cytoplasm</location>
    </subcellularLocation>
</comment>
<keyword evidence="12" id="KW-1185">Reference proteome</keyword>
<evidence type="ECO:0000313" key="12">
    <source>
        <dbReference type="Proteomes" id="UP000636793"/>
    </source>
</evidence>
<comment type="caution">
    <text evidence="11">The sequence shown here is derived from an EMBL/GenBank/DDBJ whole genome shotgun (WGS) entry which is preliminary data.</text>
</comment>
<dbReference type="SUPFAM" id="SSF51735">
    <property type="entry name" value="NAD(P)-binding Rossmann-fold domains"/>
    <property type="match status" value="1"/>
</dbReference>
<dbReference type="GO" id="GO:0055129">
    <property type="term" value="P:L-proline biosynthetic process"/>
    <property type="evidence" value="ECO:0007669"/>
    <property type="project" value="UniProtKB-UniRule"/>
</dbReference>
<comment type="function">
    <text evidence="4 5">Catalyzes the reduction of 1-pyrroline-5-carboxylate (PCA) to L-proline.</text>
</comment>
<dbReference type="Pfam" id="PF03807">
    <property type="entry name" value="F420_oxidored"/>
    <property type="match status" value="1"/>
</dbReference>
<sequence>MTGMSESAEKQGEFVDRRVAFLGVGMMGEALLSGLLRSGDPTRIVVSDHSAERQAQVAEKYGVQSATTAEAVAGATTVIAAVKPPDMGALLDEIAAGLEPGALVISVAAGITTAYLEAHLPEGTPVVRVMPNTPALVGEGMTAISPGTHSESRHLAAAQDLLSSSGTVISVPESKLDTVTAISGSGPAYVFYVVEAMVEAGVLLGLPRDTSTELVVQTLYGAATMLKETGDHPSLLRERVSSPGGTTIAALRQLDDHKVRAAFLTAMEAAARRSAELASDQG</sequence>
<dbReference type="PROSITE" id="PS00521">
    <property type="entry name" value="P5CR"/>
    <property type="match status" value="1"/>
</dbReference>
<dbReference type="AlphaFoldDB" id="A0A916WZX0"/>
<dbReference type="InterPro" id="IPR028939">
    <property type="entry name" value="P5C_Rdtase_cat_N"/>
</dbReference>
<dbReference type="InterPro" id="IPR029036">
    <property type="entry name" value="P5CR_dimer"/>
</dbReference>
<evidence type="ECO:0000256" key="6">
    <source>
        <dbReference type="NCBIfam" id="TIGR00112"/>
    </source>
</evidence>
<feature type="domain" description="Pyrroline-5-carboxylate reductase catalytic N-terminal" evidence="9">
    <location>
        <begin position="18"/>
        <end position="110"/>
    </location>
</feature>
<dbReference type="NCBIfam" id="TIGR00112">
    <property type="entry name" value="proC"/>
    <property type="match status" value="1"/>
</dbReference>
<dbReference type="PIRSF" id="PIRSF000193">
    <property type="entry name" value="Pyrrol-5-carb_rd"/>
    <property type="match status" value="1"/>
</dbReference>
<dbReference type="Gene3D" id="3.40.50.720">
    <property type="entry name" value="NAD(P)-binding Rossmann-like Domain"/>
    <property type="match status" value="1"/>
</dbReference>
<evidence type="ECO:0000256" key="7">
    <source>
        <dbReference type="PIRSR" id="PIRSR000193-1"/>
    </source>
</evidence>
<dbReference type="InterPro" id="IPR000304">
    <property type="entry name" value="Pyrroline-COOH_reductase"/>
</dbReference>
<keyword evidence="5" id="KW-0963">Cytoplasm</keyword>
<comment type="catalytic activity">
    <reaction evidence="5">
        <text>L-proline + NAD(+) = (S)-1-pyrroline-5-carboxylate + NADH + 2 H(+)</text>
        <dbReference type="Rhea" id="RHEA:14105"/>
        <dbReference type="ChEBI" id="CHEBI:15378"/>
        <dbReference type="ChEBI" id="CHEBI:17388"/>
        <dbReference type="ChEBI" id="CHEBI:57540"/>
        <dbReference type="ChEBI" id="CHEBI:57945"/>
        <dbReference type="ChEBI" id="CHEBI:60039"/>
        <dbReference type="EC" id="1.5.1.2"/>
    </reaction>
</comment>
<evidence type="ECO:0000259" key="9">
    <source>
        <dbReference type="Pfam" id="PF03807"/>
    </source>
</evidence>
<gene>
    <name evidence="5 11" type="primary">proC</name>
    <name evidence="11" type="ORF">GCM10011492_36880</name>
</gene>
<keyword evidence="2 5" id="KW-0521">NADP</keyword>
<dbReference type="FunFam" id="1.10.3730.10:FF:000001">
    <property type="entry name" value="Pyrroline-5-carboxylate reductase"/>
    <property type="match status" value="1"/>
</dbReference>
<evidence type="ECO:0000256" key="8">
    <source>
        <dbReference type="RuleBase" id="RU003903"/>
    </source>
</evidence>
<evidence type="ECO:0000256" key="3">
    <source>
        <dbReference type="ARBA" id="ARBA00023002"/>
    </source>
</evidence>
<dbReference type="HAMAP" id="MF_01925">
    <property type="entry name" value="P5C_reductase"/>
    <property type="match status" value="1"/>
</dbReference>
<dbReference type="Proteomes" id="UP000636793">
    <property type="component" value="Unassembled WGS sequence"/>
</dbReference>
<feature type="binding site" evidence="7">
    <location>
        <begin position="22"/>
        <end position="27"/>
    </location>
    <ligand>
        <name>NADP(+)</name>
        <dbReference type="ChEBI" id="CHEBI:58349"/>
    </ligand>
</feature>
<organism evidence="11 12">
    <name type="scientific">Flexivirga endophytica</name>
    <dbReference type="NCBI Taxonomy" id="1849103"/>
    <lineage>
        <taxon>Bacteria</taxon>
        <taxon>Bacillati</taxon>
        <taxon>Actinomycetota</taxon>
        <taxon>Actinomycetes</taxon>
        <taxon>Micrococcales</taxon>
        <taxon>Dermacoccaceae</taxon>
        <taxon>Flexivirga</taxon>
    </lineage>
</organism>
<dbReference type="Gene3D" id="1.10.3730.10">
    <property type="entry name" value="ProC C-terminal domain-like"/>
    <property type="match status" value="1"/>
</dbReference>
<name>A0A916WZX0_9MICO</name>
<evidence type="ECO:0000256" key="4">
    <source>
        <dbReference type="ARBA" id="ARBA00058118"/>
    </source>
</evidence>
<dbReference type="InterPro" id="IPR053790">
    <property type="entry name" value="P5CR-like_CS"/>
</dbReference>
<keyword evidence="5 8" id="KW-0641">Proline biosynthesis</keyword>
<evidence type="ECO:0000259" key="10">
    <source>
        <dbReference type="Pfam" id="PF14748"/>
    </source>
</evidence>
<evidence type="ECO:0000256" key="5">
    <source>
        <dbReference type="HAMAP-Rule" id="MF_01925"/>
    </source>
</evidence>
<comment type="similarity">
    <text evidence="1 5 8">Belongs to the pyrroline-5-carboxylate reductase family.</text>
</comment>
<dbReference type="InterPro" id="IPR036291">
    <property type="entry name" value="NAD(P)-bd_dom_sf"/>
</dbReference>
<dbReference type="InterPro" id="IPR008927">
    <property type="entry name" value="6-PGluconate_DH-like_C_sf"/>
</dbReference>
<dbReference type="Pfam" id="PF14748">
    <property type="entry name" value="P5CR_dimer"/>
    <property type="match status" value="1"/>
</dbReference>
<dbReference type="PANTHER" id="PTHR11645:SF0">
    <property type="entry name" value="PYRROLINE-5-CARBOXYLATE REDUCTASE 3"/>
    <property type="match status" value="1"/>
</dbReference>
<proteinExistence type="inferred from homology"/>
<dbReference type="GO" id="GO:0004735">
    <property type="term" value="F:pyrroline-5-carboxylate reductase activity"/>
    <property type="evidence" value="ECO:0007669"/>
    <property type="project" value="UniProtKB-UniRule"/>
</dbReference>
<dbReference type="EC" id="1.5.1.2" evidence="5 6"/>
<protein>
    <recommendedName>
        <fullName evidence="5 6">Pyrroline-5-carboxylate reductase</fullName>
        <shortName evidence="5">P5C reductase</shortName>
        <shortName evidence="5">P5CR</shortName>
        <ecNumber evidence="5 6">1.5.1.2</ecNumber>
    </recommendedName>
    <alternativeName>
        <fullName evidence="5">PCA reductase</fullName>
    </alternativeName>
</protein>
<feature type="domain" description="Pyrroline-5-carboxylate reductase dimerisation" evidence="10">
    <location>
        <begin position="173"/>
        <end position="277"/>
    </location>
</feature>
<dbReference type="GO" id="GO:0005737">
    <property type="term" value="C:cytoplasm"/>
    <property type="evidence" value="ECO:0007669"/>
    <property type="project" value="UniProtKB-SubCell"/>
</dbReference>
<evidence type="ECO:0000256" key="1">
    <source>
        <dbReference type="ARBA" id="ARBA00005525"/>
    </source>
</evidence>
<comment type="catalytic activity">
    <reaction evidence="5 8">
        <text>L-proline + NADP(+) = (S)-1-pyrroline-5-carboxylate + NADPH + 2 H(+)</text>
        <dbReference type="Rhea" id="RHEA:14109"/>
        <dbReference type="ChEBI" id="CHEBI:15378"/>
        <dbReference type="ChEBI" id="CHEBI:17388"/>
        <dbReference type="ChEBI" id="CHEBI:57783"/>
        <dbReference type="ChEBI" id="CHEBI:58349"/>
        <dbReference type="ChEBI" id="CHEBI:60039"/>
        <dbReference type="EC" id="1.5.1.2"/>
    </reaction>
</comment>
<reference evidence="11" key="2">
    <citation type="submission" date="2020-09" db="EMBL/GenBank/DDBJ databases">
        <authorList>
            <person name="Sun Q."/>
            <person name="Zhou Y."/>
        </authorList>
    </citation>
    <scope>NUCLEOTIDE SEQUENCE</scope>
    <source>
        <strain evidence="11">CGMCC 1.15085</strain>
    </source>
</reference>